<keyword evidence="2" id="KW-0812">Transmembrane</keyword>
<dbReference type="AlphaFoldDB" id="A0A7Y4H527"/>
<organism evidence="3 4">
    <name type="scientific">Bradyrhizobium archetypum</name>
    <dbReference type="NCBI Taxonomy" id="2721160"/>
    <lineage>
        <taxon>Bacteria</taxon>
        <taxon>Pseudomonadati</taxon>
        <taxon>Pseudomonadota</taxon>
        <taxon>Alphaproteobacteria</taxon>
        <taxon>Hyphomicrobiales</taxon>
        <taxon>Nitrobacteraceae</taxon>
        <taxon>Bradyrhizobium</taxon>
    </lineage>
</organism>
<name>A0A7Y4H527_9BRAD</name>
<protein>
    <submittedName>
        <fullName evidence="3">Uncharacterized protein</fullName>
    </submittedName>
</protein>
<reference evidence="3 4" key="1">
    <citation type="submission" date="2020-03" db="EMBL/GenBank/DDBJ databases">
        <title>Bradyrhizobium diversity isolated from nodules of Muelleranthus trifoliolatus.</title>
        <authorList>
            <person name="Klepa M."/>
            <person name="Helene L."/>
            <person name="Hungria M."/>
        </authorList>
    </citation>
    <scope>NUCLEOTIDE SEQUENCE [LARGE SCALE GENOMIC DNA]</scope>
    <source>
        <strain evidence="3 4">WSM 1744</strain>
    </source>
</reference>
<evidence type="ECO:0000256" key="2">
    <source>
        <dbReference type="SAM" id="Phobius"/>
    </source>
</evidence>
<comment type="caution">
    <text evidence="3">The sequence shown here is derived from an EMBL/GenBank/DDBJ whole genome shotgun (WGS) entry which is preliminary data.</text>
</comment>
<feature type="region of interest" description="Disordered" evidence="1">
    <location>
        <begin position="94"/>
        <end position="128"/>
    </location>
</feature>
<evidence type="ECO:0000313" key="4">
    <source>
        <dbReference type="Proteomes" id="UP000528734"/>
    </source>
</evidence>
<dbReference type="RefSeq" id="WP_171710725.1">
    <property type="nucleotide sequence ID" value="NZ_JAAVLW010000005.1"/>
</dbReference>
<feature type="compositionally biased region" description="Basic and acidic residues" evidence="1">
    <location>
        <begin position="94"/>
        <end position="108"/>
    </location>
</feature>
<keyword evidence="4" id="KW-1185">Reference proteome</keyword>
<dbReference type="EMBL" id="JAAVLW010000005">
    <property type="protein sequence ID" value="NOJ47823.1"/>
    <property type="molecule type" value="Genomic_DNA"/>
</dbReference>
<evidence type="ECO:0000256" key="1">
    <source>
        <dbReference type="SAM" id="MobiDB-lite"/>
    </source>
</evidence>
<feature type="transmembrane region" description="Helical" evidence="2">
    <location>
        <begin position="65"/>
        <end position="83"/>
    </location>
</feature>
<proteinExistence type="predicted"/>
<keyword evidence="2" id="KW-0472">Membrane</keyword>
<sequence length="128" mass="14357">MSKPVSVRSHERIEIARLEEKYRTFRTLIKVSGAVFGVYIAREAIETLAGQTTKLAFELAVLANVQFAFTLTLAGVATAWAVVERITRQRKVEQMQGRIRDLETRLDPNRSSSGLTPKGKTNPKDKPK</sequence>
<dbReference type="Proteomes" id="UP000528734">
    <property type="component" value="Unassembled WGS sequence"/>
</dbReference>
<keyword evidence="2" id="KW-1133">Transmembrane helix</keyword>
<gene>
    <name evidence="3" type="ORF">HCN50_16475</name>
</gene>
<accession>A0A7Y4H527</accession>
<evidence type="ECO:0000313" key="3">
    <source>
        <dbReference type="EMBL" id="NOJ47823.1"/>
    </source>
</evidence>